<name>A0A0P7AWY3_9FLAO</name>
<accession>A0A0P7AWY3</accession>
<comment type="caution">
    <text evidence="1">The sequence shown here is derived from an EMBL/GenBank/DDBJ whole genome shotgun (WGS) entry which is preliminary data.</text>
</comment>
<sequence>MGRVMDVSLFVEADDCGMEAAAGLLEAGMENHCCGDETFTLQGQEDLLHDYQDISLGQQQFFVAFAAAFLPYFFTEPTTLDVNWDYPPPLLVHDVQVWHQVFLI</sequence>
<dbReference type="OrthoDB" id="1493875at2"/>
<dbReference type="NCBIfam" id="NF047658">
    <property type="entry name" value="HYC_CC_PP"/>
    <property type="match status" value="1"/>
</dbReference>
<proteinExistence type="predicted"/>
<reference evidence="1 2" key="1">
    <citation type="submission" date="2015-09" db="EMBL/GenBank/DDBJ databases">
        <title>Genome sequence of the marine flavobacterium Croceitalea dokdonensis DOKDO 023 that contains proton- and sodium-pumping rhodopsins.</title>
        <authorList>
            <person name="Kwon S.-K."/>
            <person name="Lee H.K."/>
            <person name="Kwak M.-J."/>
            <person name="Kim J.F."/>
        </authorList>
    </citation>
    <scope>NUCLEOTIDE SEQUENCE [LARGE SCALE GENOMIC DNA]</scope>
    <source>
        <strain evidence="1 2">DOKDO 023</strain>
    </source>
</reference>
<evidence type="ECO:0000313" key="1">
    <source>
        <dbReference type="EMBL" id="KPM32641.1"/>
    </source>
</evidence>
<dbReference type="InterPro" id="IPR058060">
    <property type="entry name" value="HYC_CC_PP"/>
</dbReference>
<dbReference type="Proteomes" id="UP000050280">
    <property type="component" value="Unassembled WGS sequence"/>
</dbReference>
<dbReference type="STRING" id="1300341.I595_1067"/>
<evidence type="ECO:0000313" key="2">
    <source>
        <dbReference type="Proteomes" id="UP000050280"/>
    </source>
</evidence>
<dbReference type="AlphaFoldDB" id="A0A0P7AWY3"/>
<keyword evidence="2" id="KW-1185">Reference proteome</keyword>
<organism evidence="1 2">
    <name type="scientific">Croceitalea dokdonensis DOKDO 023</name>
    <dbReference type="NCBI Taxonomy" id="1300341"/>
    <lineage>
        <taxon>Bacteria</taxon>
        <taxon>Pseudomonadati</taxon>
        <taxon>Bacteroidota</taxon>
        <taxon>Flavobacteriia</taxon>
        <taxon>Flavobacteriales</taxon>
        <taxon>Flavobacteriaceae</taxon>
        <taxon>Croceitalea</taxon>
    </lineage>
</organism>
<protein>
    <submittedName>
        <fullName evidence="1">Uncharacterized protein</fullName>
    </submittedName>
</protein>
<dbReference type="EMBL" id="LDJX01000002">
    <property type="protein sequence ID" value="KPM32641.1"/>
    <property type="molecule type" value="Genomic_DNA"/>
</dbReference>
<gene>
    <name evidence="1" type="ORF">I595_1067</name>
</gene>